<dbReference type="InterPro" id="IPR007568">
    <property type="entry name" value="RTA1"/>
</dbReference>
<dbReference type="PANTHER" id="PTHR31465">
    <property type="entry name" value="PROTEIN RTA1-RELATED"/>
    <property type="match status" value="1"/>
</dbReference>
<feature type="transmembrane region" description="Helical" evidence="5">
    <location>
        <begin position="227"/>
        <end position="247"/>
    </location>
</feature>
<evidence type="ECO:0000256" key="5">
    <source>
        <dbReference type="SAM" id="Phobius"/>
    </source>
</evidence>
<evidence type="ECO:0000256" key="1">
    <source>
        <dbReference type="ARBA" id="ARBA00004141"/>
    </source>
</evidence>
<accession>A0A168CKR1</accession>
<reference evidence="6 7" key="1">
    <citation type="journal article" date="2016" name="Genome Biol. Evol.">
        <title>Divergent and convergent evolution of fungal pathogenicity.</title>
        <authorList>
            <person name="Shang Y."/>
            <person name="Xiao G."/>
            <person name="Zheng P."/>
            <person name="Cen K."/>
            <person name="Zhan S."/>
            <person name="Wang C."/>
        </authorList>
    </citation>
    <scope>NUCLEOTIDE SEQUENCE [LARGE SCALE GENOMIC DNA]</scope>
    <source>
        <strain evidence="6 7">ARSEF 2679</strain>
    </source>
</reference>
<organism evidence="6 7">
    <name type="scientific">Cordyceps fumosorosea (strain ARSEF 2679)</name>
    <name type="common">Isaria fumosorosea</name>
    <dbReference type="NCBI Taxonomy" id="1081104"/>
    <lineage>
        <taxon>Eukaryota</taxon>
        <taxon>Fungi</taxon>
        <taxon>Dikarya</taxon>
        <taxon>Ascomycota</taxon>
        <taxon>Pezizomycotina</taxon>
        <taxon>Sordariomycetes</taxon>
        <taxon>Hypocreomycetidae</taxon>
        <taxon>Hypocreales</taxon>
        <taxon>Cordycipitaceae</taxon>
        <taxon>Cordyceps</taxon>
    </lineage>
</organism>
<evidence type="ECO:0000256" key="3">
    <source>
        <dbReference type="ARBA" id="ARBA00022989"/>
    </source>
</evidence>
<evidence type="ECO:0000313" key="6">
    <source>
        <dbReference type="EMBL" id="OAA71495.1"/>
    </source>
</evidence>
<comment type="subcellular location">
    <subcellularLocation>
        <location evidence="1">Membrane</location>
        <topology evidence="1">Multi-pass membrane protein</topology>
    </subcellularLocation>
</comment>
<feature type="transmembrane region" description="Helical" evidence="5">
    <location>
        <begin position="189"/>
        <end position="207"/>
    </location>
</feature>
<name>A0A168CKR1_CORFA</name>
<keyword evidence="2 5" id="KW-0812">Transmembrane</keyword>
<gene>
    <name evidence="6" type="ORF">ISF_02046</name>
</gene>
<feature type="transmembrane region" description="Helical" evidence="5">
    <location>
        <begin position="159"/>
        <end position="177"/>
    </location>
</feature>
<dbReference type="STRING" id="1081104.A0A168CKR1"/>
<dbReference type="GO" id="GO:0016020">
    <property type="term" value="C:membrane"/>
    <property type="evidence" value="ECO:0007669"/>
    <property type="project" value="UniProtKB-SubCell"/>
</dbReference>
<evidence type="ECO:0000256" key="4">
    <source>
        <dbReference type="ARBA" id="ARBA00023136"/>
    </source>
</evidence>
<dbReference type="GeneID" id="30018338"/>
<comment type="caution">
    <text evidence="6">The sequence shown here is derived from an EMBL/GenBank/DDBJ whole genome shotgun (WGS) entry which is preliminary data.</text>
</comment>
<keyword evidence="3 5" id="KW-1133">Transmembrane helix</keyword>
<feature type="transmembrane region" description="Helical" evidence="5">
    <location>
        <begin position="25"/>
        <end position="49"/>
    </location>
</feature>
<dbReference type="PANTHER" id="PTHR31465:SF9">
    <property type="entry name" value="SPHINGOID LONG-CHAIN BASE TRANSPORTER RSB1"/>
    <property type="match status" value="1"/>
</dbReference>
<dbReference type="AlphaFoldDB" id="A0A168CKR1"/>
<dbReference type="OrthoDB" id="4521223at2759"/>
<protein>
    <submittedName>
        <fullName evidence="6">RTA1 like protein</fullName>
    </submittedName>
</protein>
<dbReference type="Pfam" id="PF04479">
    <property type="entry name" value="RTA1"/>
    <property type="match status" value="1"/>
</dbReference>
<feature type="transmembrane region" description="Helical" evidence="5">
    <location>
        <begin position="116"/>
        <end position="139"/>
    </location>
</feature>
<evidence type="ECO:0000313" key="7">
    <source>
        <dbReference type="Proteomes" id="UP000076744"/>
    </source>
</evidence>
<feature type="transmembrane region" description="Helical" evidence="5">
    <location>
        <begin position="61"/>
        <end position="79"/>
    </location>
</feature>
<keyword evidence="4 5" id="KW-0472">Membrane</keyword>
<keyword evidence="7" id="KW-1185">Reference proteome</keyword>
<dbReference type="EMBL" id="AZHB01000003">
    <property type="protein sequence ID" value="OAA71495.1"/>
    <property type="molecule type" value="Genomic_DNA"/>
</dbReference>
<evidence type="ECO:0000256" key="2">
    <source>
        <dbReference type="ARBA" id="ARBA00022692"/>
    </source>
</evidence>
<proteinExistence type="predicted"/>
<sequence length="272" mass="29624">MVLASRPSGYVDPSFTSPHGPHDPVIIYGFTPFLVLAAFAAAFFALLLLLHTLQAARYRTWWFLPFSLGLAFEVADYAARALSAAHDPYHLVYFVLNYFFVVTAPVFLAASICTVLSVLIALSDVLATAAQVAGAAMIGKREADRRDPTTANNVLLGGLAYQVFSMGVYVVVSGVLLWRARDDLRRDGLVGFAWAFAAATALIYLRTAFRLAETAEGLFGNLQTHEIYVACLEFAPVALAVLLFGCFHPGRCIKSDAAEAEEKLPHRDVPYV</sequence>
<feature type="transmembrane region" description="Helical" evidence="5">
    <location>
        <begin position="91"/>
        <end position="109"/>
    </location>
</feature>
<dbReference type="RefSeq" id="XP_018707376.1">
    <property type="nucleotide sequence ID" value="XM_018845653.1"/>
</dbReference>
<dbReference type="Proteomes" id="UP000076744">
    <property type="component" value="Unassembled WGS sequence"/>
</dbReference>